<reference evidence="2 3" key="2">
    <citation type="submission" date="2024-07" db="EMBL/GenBank/DDBJ databases">
        <authorList>
            <person name="Akdeniz Z."/>
        </authorList>
    </citation>
    <scope>NUCLEOTIDE SEQUENCE [LARGE SCALE GENOMIC DNA]</scope>
</reference>
<evidence type="ECO:0000313" key="1">
    <source>
        <dbReference type="EMBL" id="CAI9948440.1"/>
    </source>
</evidence>
<keyword evidence="3" id="KW-1185">Reference proteome</keyword>
<reference evidence="1" key="1">
    <citation type="submission" date="2023-06" db="EMBL/GenBank/DDBJ databases">
        <authorList>
            <person name="Kurt Z."/>
        </authorList>
    </citation>
    <scope>NUCLEOTIDE SEQUENCE</scope>
</reference>
<evidence type="ECO:0000313" key="3">
    <source>
        <dbReference type="Proteomes" id="UP001642409"/>
    </source>
</evidence>
<sequence length="130" mass="15381">MQLYCINIIGNKVKNASKFSSQGYMKFYEYKGQKTQSVEDIDLYKRLEAISSSQRVQFNYLHNKRQHYDRRIKVQGSIHTVRYFLQKPKISYGELKDKFQTGKAKITSKQMMVIQKLSYAAQLFVSMIEM</sequence>
<name>A0AA86QAC1_9EUKA</name>
<comment type="caution">
    <text evidence="1">The sequence shown here is derived from an EMBL/GenBank/DDBJ whole genome shotgun (WGS) entry which is preliminary data.</text>
</comment>
<gene>
    <name evidence="2" type="ORF">HINF_LOCUS35694</name>
    <name evidence="1" type="ORF">HINF_LOCUS36085</name>
</gene>
<dbReference type="EMBL" id="CATOUU010000788">
    <property type="protein sequence ID" value="CAI9948440.1"/>
    <property type="molecule type" value="Genomic_DNA"/>
</dbReference>
<accession>A0AA86QAC1</accession>
<protein>
    <submittedName>
        <fullName evidence="2">Hypothetical_protein</fullName>
    </submittedName>
</protein>
<proteinExistence type="predicted"/>
<dbReference type="AlphaFoldDB" id="A0AA86QAC1"/>
<evidence type="ECO:0000313" key="2">
    <source>
        <dbReference type="EMBL" id="CAL6034939.1"/>
    </source>
</evidence>
<dbReference type="EMBL" id="CAXDID020000129">
    <property type="protein sequence ID" value="CAL6034939.1"/>
    <property type="molecule type" value="Genomic_DNA"/>
</dbReference>
<organism evidence="1">
    <name type="scientific">Hexamita inflata</name>
    <dbReference type="NCBI Taxonomy" id="28002"/>
    <lineage>
        <taxon>Eukaryota</taxon>
        <taxon>Metamonada</taxon>
        <taxon>Diplomonadida</taxon>
        <taxon>Hexamitidae</taxon>
        <taxon>Hexamitinae</taxon>
        <taxon>Hexamita</taxon>
    </lineage>
</organism>
<dbReference type="Proteomes" id="UP001642409">
    <property type="component" value="Unassembled WGS sequence"/>
</dbReference>